<evidence type="ECO:0000313" key="2">
    <source>
        <dbReference type="Proteomes" id="UP000054270"/>
    </source>
</evidence>
<evidence type="ECO:0000313" key="1">
    <source>
        <dbReference type="EMBL" id="KJA26507.1"/>
    </source>
</evidence>
<organism evidence="1 2">
    <name type="scientific">Hypholoma sublateritium (strain FD-334 SS-4)</name>
    <dbReference type="NCBI Taxonomy" id="945553"/>
    <lineage>
        <taxon>Eukaryota</taxon>
        <taxon>Fungi</taxon>
        <taxon>Dikarya</taxon>
        <taxon>Basidiomycota</taxon>
        <taxon>Agaricomycotina</taxon>
        <taxon>Agaricomycetes</taxon>
        <taxon>Agaricomycetidae</taxon>
        <taxon>Agaricales</taxon>
        <taxon>Agaricineae</taxon>
        <taxon>Strophariaceae</taxon>
        <taxon>Hypholoma</taxon>
    </lineage>
</organism>
<name>A0A0D2LFU8_HYPSF</name>
<dbReference type="OrthoDB" id="3188871at2759"/>
<protein>
    <submittedName>
        <fullName evidence="1">Uncharacterized protein</fullName>
    </submittedName>
</protein>
<dbReference type="Proteomes" id="UP000054270">
    <property type="component" value="Unassembled WGS sequence"/>
</dbReference>
<dbReference type="AlphaFoldDB" id="A0A0D2LFU8"/>
<keyword evidence="2" id="KW-1185">Reference proteome</keyword>
<gene>
    <name evidence="1" type="ORF">HYPSUDRAFT_198799</name>
</gene>
<accession>A0A0D2LFU8</accession>
<dbReference type="EMBL" id="KN817527">
    <property type="protein sequence ID" value="KJA26507.1"/>
    <property type="molecule type" value="Genomic_DNA"/>
</dbReference>
<proteinExistence type="predicted"/>
<reference evidence="2" key="1">
    <citation type="submission" date="2014-04" db="EMBL/GenBank/DDBJ databases">
        <title>Evolutionary Origins and Diversification of the Mycorrhizal Mutualists.</title>
        <authorList>
            <consortium name="DOE Joint Genome Institute"/>
            <consortium name="Mycorrhizal Genomics Consortium"/>
            <person name="Kohler A."/>
            <person name="Kuo A."/>
            <person name="Nagy L.G."/>
            <person name="Floudas D."/>
            <person name="Copeland A."/>
            <person name="Barry K.W."/>
            <person name="Cichocki N."/>
            <person name="Veneault-Fourrey C."/>
            <person name="LaButti K."/>
            <person name="Lindquist E.A."/>
            <person name="Lipzen A."/>
            <person name="Lundell T."/>
            <person name="Morin E."/>
            <person name="Murat C."/>
            <person name="Riley R."/>
            <person name="Ohm R."/>
            <person name="Sun H."/>
            <person name="Tunlid A."/>
            <person name="Henrissat B."/>
            <person name="Grigoriev I.V."/>
            <person name="Hibbett D.S."/>
            <person name="Martin F."/>
        </authorList>
    </citation>
    <scope>NUCLEOTIDE SEQUENCE [LARGE SCALE GENOMIC DNA]</scope>
    <source>
        <strain evidence="2">FD-334 SS-4</strain>
    </source>
</reference>
<sequence>MAITALAQAVPEMELRAVPPDLASWTEERTNALVSAETNASVQNAVDAFFSKNISIYVNGESFTRSDFVRDLQLSLIGRISSDAIYYSIIQVPTDPKDPVTAGWVGAFFNSRAYYSNRTQTHNISENILIQQDPSIPVPSPIDHDEIRVYFDRRRVMSINRVVTQDVV</sequence>